<evidence type="ECO:0000256" key="1">
    <source>
        <dbReference type="PROSITE-ProRule" id="PRU00047"/>
    </source>
</evidence>
<proteinExistence type="predicted"/>
<dbReference type="Pfam" id="PF14223">
    <property type="entry name" value="Retrotran_gag_2"/>
    <property type="match status" value="1"/>
</dbReference>
<keyword evidence="1" id="KW-0479">Metal-binding</keyword>
<dbReference type="PROSITE" id="PS50158">
    <property type="entry name" value="ZF_CCHC"/>
    <property type="match status" value="1"/>
</dbReference>
<feature type="region of interest" description="Disordered" evidence="2">
    <location>
        <begin position="559"/>
        <end position="581"/>
    </location>
</feature>
<feature type="region of interest" description="Disordered" evidence="2">
    <location>
        <begin position="254"/>
        <end position="286"/>
    </location>
</feature>
<dbReference type="GO" id="GO:0008270">
    <property type="term" value="F:zinc ion binding"/>
    <property type="evidence" value="ECO:0007669"/>
    <property type="project" value="UniProtKB-KW"/>
</dbReference>
<dbReference type="PANTHER" id="PTHR47481">
    <property type="match status" value="1"/>
</dbReference>
<evidence type="ECO:0000259" key="3">
    <source>
        <dbReference type="PROSITE" id="PS50158"/>
    </source>
</evidence>
<feature type="domain" description="CCHC-type" evidence="3">
    <location>
        <begin position="319"/>
        <end position="332"/>
    </location>
</feature>
<dbReference type="PANTHER" id="PTHR47481:SF30">
    <property type="entry name" value="CCHC-TYPE DOMAIN-CONTAINING PROTEIN"/>
    <property type="match status" value="1"/>
</dbReference>
<evidence type="ECO:0000313" key="4">
    <source>
        <dbReference type="EMBL" id="SPD33087.1"/>
    </source>
</evidence>
<accession>A0A2N9J6P0</accession>
<sequence length="597" mass="65697">MMATSSPSSASSPTTNFTQSPILLLPTISNISVELDSKNYLLWKYQITSIFESYSLLDLLDESVQPPAKFIANREGTAVENPLYKQWKTRDQALKTLINATLSPSALTLVLSQTTAQGVWQVLERRFTSLSRTHVLSLKAELDRVKKNNDSMTVYLDRVTAIRDKLGSVGVLIDDEELLHVVLKGFPQEYDAFCSAMRTRERIVSCEELHVLLTSEEESKRNAKEFSLEPHMAMTATGGMKMNFPTTNTPLPLFTAPWNRGRGGGGRNFNNRGGRGRNSNGYSRGGYQNATQGFNQFFNPITSQNSSNGASSASQRPLCQICGKQGHVALDCFHRMNFAYQGKQPPTKLAAIASTNMSNAIHAPSTSNSTCWVSDTGATDHFTPDINQLPDCHEYHGNDFVTVGNGQSLPITHADSVKTIMPRFILMHQSSIFGISVQGVFFTKASVNVVYTPYVVKQPSSSLFVYCYCLLFFLGLSFDISNAQNATTDPSEEFDEGEATRVIAVSFLCTQASPMMRPSMSRVVAMLAGDIEVGVVTSKPSYLTDWNFKDITSSFLSEEDRKQRGDSSNTNSQLSDPIPSSINVTETMFSGIVGDGR</sequence>
<name>A0A2N9J6P0_FAGSY</name>
<evidence type="ECO:0000256" key="2">
    <source>
        <dbReference type="SAM" id="MobiDB-lite"/>
    </source>
</evidence>
<reference evidence="4" key="1">
    <citation type="submission" date="2018-02" db="EMBL/GenBank/DDBJ databases">
        <authorList>
            <person name="Cohen D.B."/>
            <person name="Kent A.D."/>
        </authorList>
    </citation>
    <scope>NUCLEOTIDE SEQUENCE</scope>
</reference>
<gene>
    <name evidence="4" type="ORF">FSB_LOCUS60969</name>
</gene>
<protein>
    <recommendedName>
        <fullName evidence="3">CCHC-type domain-containing protein</fullName>
    </recommendedName>
</protein>
<dbReference type="GO" id="GO:0003676">
    <property type="term" value="F:nucleic acid binding"/>
    <property type="evidence" value="ECO:0007669"/>
    <property type="project" value="InterPro"/>
</dbReference>
<dbReference type="EMBL" id="OIVN01006436">
    <property type="protein sequence ID" value="SPD33087.1"/>
    <property type="molecule type" value="Genomic_DNA"/>
</dbReference>
<keyword evidence="1" id="KW-0862">Zinc</keyword>
<feature type="compositionally biased region" description="Low complexity" evidence="2">
    <location>
        <begin position="268"/>
        <end position="286"/>
    </location>
</feature>
<keyword evidence="1" id="KW-0863">Zinc-finger</keyword>
<organism evidence="4">
    <name type="scientific">Fagus sylvatica</name>
    <name type="common">Beechnut</name>
    <dbReference type="NCBI Taxonomy" id="28930"/>
    <lineage>
        <taxon>Eukaryota</taxon>
        <taxon>Viridiplantae</taxon>
        <taxon>Streptophyta</taxon>
        <taxon>Embryophyta</taxon>
        <taxon>Tracheophyta</taxon>
        <taxon>Spermatophyta</taxon>
        <taxon>Magnoliopsida</taxon>
        <taxon>eudicotyledons</taxon>
        <taxon>Gunneridae</taxon>
        <taxon>Pentapetalae</taxon>
        <taxon>rosids</taxon>
        <taxon>fabids</taxon>
        <taxon>Fagales</taxon>
        <taxon>Fagaceae</taxon>
        <taxon>Fagus</taxon>
    </lineage>
</organism>
<dbReference type="AlphaFoldDB" id="A0A2N9J6P0"/>
<dbReference type="InterPro" id="IPR001878">
    <property type="entry name" value="Znf_CCHC"/>
</dbReference>
<feature type="compositionally biased region" description="Polar residues" evidence="2">
    <location>
        <begin position="566"/>
        <end position="581"/>
    </location>
</feature>